<keyword evidence="3" id="KW-1185">Reference proteome</keyword>
<organism evidence="2 3">
    <name type="scientific">Gemmobacter fulvus</name>
    <dbReference type="NCBI Taxonomy" id="2840474"/>
    <lineage>
        <taxon>Bacteria</taxon>
        <taxon>Pseudomonadati</taxon>
        <taxon>Pseudomonadota</taxon>
        <taxon>Alphaproteobacteria</taxon>
        <taxon>Rhodobacterales</taxon>
        <taxon>Paracoccaceae</taxon>
        <taxon>Gemmobacter</taxon>
    </lineage>
</organism>
<proteinExistence type="predicted"/>
<name>A0A975S0L8_9RHOB</name>
<dbReference type="AlphaFoldDB" id="A0A975S0L8"/>
<gene>
    <name evidence="2" type="ORF">KM031_12860</name>
</gene>
<dbReference type="Proteomes" id="UP000679352">
    <property type="component" value="Chromosome"/>
</dbReference>
<evidence type="ECO:0000256" key="1">
    <source>
        <dbReference type="SAM" id="MobiDB-lite"/>
    </source>
</evidence>
<dbReference type="EMBL" id="CP076361">
    <property type="protein sequence ID" value="QWK89722.1"/>
    <property type="molecule type" value="Genomic_DNA"/>
</dbReference>
<dbReference type="KEGG" id="gfu:KM031_12860"/>
<accession>A0A975S0L8</accession>
<protein>
    <submittedName>
        <fullName evidence="2">Uncharacterized protein</fullName>
    </submittedName>
</protein>
<evidence type="ECO:0000313" key="3">
    <source>
        <dbReference type="Proteomes" id="UP000679352"/>
    </source>
</evidence>
<evidence type="ECO:0000313" key="2">
    <source>
        <dbReference type="EMBL" id="QWK89722.1"/>
    </source>
</evidence>
<dbReference type="RefSeq" id="WP_215506043.1">
    <property type="nucleotide sequence ID" value="NZ_CP076361.1"/>
</dbReference>
<sequence length="129" mass="14717">MRRLILLLPLLAACGTPQEQCISSVTRDQRVVEKLIAETQGNLDRGYAMERYTTYEMDWRNCGRPHHKPGTKPAPPRMCWEEIPVTRTRPKAIDLAAEASKLRQLQDKRAQLSRSAQPAIAQCRAQHPE</sequence>
<feature type="region of interest" description="Disordered" evidence="1">
    <location>
        <begin position="106"/>
        <end position="129"/>
    </location>
</feature>
<reference evidence="2" key="1">
    <citation type="submission" date="2021-06" db="EMBL/GenBank/DDBJ databases">
        <title>Direct submission.</title>
        <authorList>
            <person name="Lee C.-S."/>
            <person name="Jin L."/>
        </authorList>
    </citation>
    <scope>NUCLEOTIDE SEQUENCE</scope>
    <source>
        <strain evidence="2">Con5</strain>
    </source>
</reference>